<keyword evidence="3" id="KW-1185">Reference proteome</keyword>
<accession>A0AAV7TYL4</accession>
<sequence>MAGPIVLDQQFSDVEQTRSGSRVGSDAQTGFVDDEVVVISEEEEEVQAFRRRSGRIAADQSTPVKVRAPSVHRKEVRVKPGAVYLTSGEKFGVADDQPSTSQGAGAGLAVMDEEALDYDDKFVEPVTSQKSLVLSGEVAGEVQGGRPKARGQEVVSGVRTRCAQFGLWDILSFDGRKSKLHCNILGDNWD</sequence>
<reference evidence="2" key="1">
    <citation type="journal article" date="2022" name="bioRxiv">
        <title>Sequencing and chromosome-scale assembly of the giantPleurodeles waltlgenome.</title>
        <authorList>
            <person name="Brown T."/>
            <person name="Elewa A."/>
            <person name="Iarovenko S."/>
            <person name="Subramanian E."/>
            <person name="Araus A.J."/>
            <person name="Petzold A."/>
            <person name="Susuki M."/>
            <person name="Suzuki K.-i.T."/>
            <person name="Hayashi T."/>
            <person name="Toyoda A."/>
            <person name="Oliveira C."/>
            <person name="Osipova E."/>
            <person name="Leigh N.D."/>
            <person name="Simon A."/>
            <person name="Yun M.H."/>
        </authorList>
    </citation>
    <scope>NUCLEOTIDE SEQUENCE</scope>
    <source>
        <strain evidence="2">20211129_DDA</strain>
        <tissue evidence="2">Liver</tissue>
    </source>
</reference>
<feature type="compositionally biased region" description="Polar residues" evidence="1">
    <location>
        <begin position="9"/>
        <end position="27"/>
    </location>
</feature>
<protein>
    <submittedName>
        <fullName evidence="2">Uncharacterized protein</fullName>
    </submittedName>
</protein>
<organism evidence="2 3">
    <name type="scientific">Pleurodeles waltl</name>
    <name type="common">Iberian ribbed newt</name>
    <dbReference type="NCBI Taxonomy" id="8319"/>
    <lineage>
        <taxon>Eukaryota</taxon>
        <taxon>Metazoa</taxon>
        <taxon>Chordata</taxon>
        <taxon>Craniata</taxon>
        <taxon>Vertebrata</taxon>
        <taxon>Euteleostomi</taxon>
        <taxon>Amphibia</taxon>
        <taxon>Batrachia</taxon>
        <taxon>Caudata</taxon>
        <taxon>Salamandroidea</taxon>
        <taxon>Salamandridae</taxon>
        <taxon>Pleurodelinae</taxon>
        <taxon>Pleurodeles</taxon>
    </lineage>
</organism>
<dbReference type="Proteomes" id="UP001066276">
    <property type="component" value="Chromosome 3_2"/>
</dbReference>
<evidence type="ECO:0000313" key="3">
    <source>
        <dbReference type="Proteomes" id="UP001066276"/>
    </source>
</evidence>
<evidence type="ECO:0000313" key="2">
    <source>
        <dbReference type="EMBL" id="KAJ1181728.1"/>
    </source>
</evidence>
<dbReference type="AlphaFoldDB" id="A0AAV7TYL4"/>
<name>A0AAV7TYL4_PLEWA</name>
<evidence type="ECO:0000256" key="1">
    <source>
        <dbReference type="SAM" id="MobiDB-lite"/>
    </source>
</evidence>
<feature type="region of interest" description="Disordered" evidence="1">
    <location>
        <begin position="1"/>
        <end position="27"/>
    </location>
</feature>
<dbReference type="EMBL" id="JANPWB010000006">
    <property type="protein sequence ID" value="KAJ1181728.1"/>
    <property type="molecule type" value="Genomic_DNA"/>
</dbReference>
<comment type="caution">
    <text evidence="2">The sequence shown here is derived from an EMBL/GenBank/DDBJ whole genome shotgun (WGS) entry which is preliminary data.</text>
</comment>
<gene>
    <name evidence="2" type="ORF">NDU88_006930</name>
</gene>
<proteinExistence type="predicted"/>